<dbReference type="PANTHER" id="PTHR22603">
    <property type="entry name" value="CHOLINE/ETHANOALAMINE KINASE"/>
    <property type="match status" value="1"/>
</dbReference>
<dbReference type="GO" id="GO:0004305">
    <property type="term" value="F:ethanolamine kinase activity"/>
    <property type="evidence" value="ECO:0007669"/>
    <property type="project" value="TreeGrafter"/>
</dbReference>
<reference evidence="4 6" key="2">
    <citation type="submission" date="2018-11" db="EMBL/GenBank/DDBJ databases">
        <authorList>
            <consortium name="Pathogen Informatics"/>
        </authorList>
    </citation>
    <scope>NUCLEOTIDE SEQUENCE [LARGE SCALE GENOMIC DNA]</scope>
</reference>
<evidence type="ECO:0000313" key="5">
    <source>
        <dbReference type="Proteomes" id="UP000038040"/>
    </source>
</evidence>
<dbReference type="Proteomes" id="UP000038040">
    <property type="component" value="Unplaced"/>
</dbReference>
<name>A0A0N4U4Z0_DRAME</name>
<keyword evidence="1" id="KW-0444">Lipid biosynthesis</keyword>
<evidence type="ECO:0000313" key="7">
    <source>
        <dbReference type="WBParaSite" id="DME_0000188501-mRNA-1"/>
    </source>
</evidence>
<dbReference type="PANTHER" id="PTHR22603:SF93">
    <property type="entry name" value="RE24176P"/>
    <property type="match status" value="1"/>
</dbReference>
<dbReference type="STRING" id="318479.A0A0N4U4Z0"/>
<dbReference type="Pfam" id="PF01633">
    <property type="entry name" value="Choline_kinase"/>
    <property type="match status" value="1"/>
</dbReference>
<comment type="similarity">
    <text evidence="3">Belongs to the choline/ethanolamine kinase family.</text>
</comment>
<dbReference type="InterPro" id="IPR011009">
    <property type="entry name" value="Kinase-like_dom_sf"/>
</dbReference>
<dbReference type="GO" id="GO:0004103">
    <property type="term" value="F:choline kinase activity"/>
    <property type="evidence" value="ECO:0007669"/>
    <property type="project" value="TreeGrafter"/>
</dbReference>
<sequence length="347" mass="40491">MFLVRLANETKPFGNEPTSVLLRIYSDPKNNDLMNESIICTIFSERKIGPKLLGIFRGGRFEEYIPSRSLSRQELSSPLYMDLNLLNSRITCYIGRLLAQVHSLNVPVKKEPLLIERAYIWLKNLHKQMIHKMQTTKVSVDLSQVGSQLLKICLYLKISKERFFLCPKEVTCQLLTEELEILEQCVLRSKSPIVFCHNDLQEGNILLRRNSENANNLDLDKGNVNESLILIDFEYSGYNYRQISNAPYYSIDQQLFPDVEQQRILISSYLDEMHAHEESAKVFDSSSIIDELIIEMDRFTAVSHLFWSIWAFFLAQDSPIQFDYISYGMDRLALYYDKKSSLMQYMR</sequence>
<protein>
    <submittedName>
        <fullName evidence="7">Choline kinase</fullName>
    </submittedName>
</protein>
<evidence type="ECO:0000256" key="2">
    <source>
        <dbReference type="ARBA" id="ARBA00023264"/>
    </source>
</evidence>
<keyword evidence="1" id="KW-0443">Lipid metabolism</keyword>
<keyword evidence="2" id="KW-1208">Phospholipid metabolism</keyword>
<dbReference type="GO" id="GO:0006646">
    <property type="term" value="P:phosphatidylethanolamine biosynthetic process"/>
    <property type="evidence" value="ECO:0007669"/>
    <property type="project" value="TreeGrafter"/>
</dbReference>
<dbReference type="GO" id="GO:0005737">
    <property type="term" value="C:cytoplasm"/>
    <property type="evidence" value="ECO:0007669"/>
    <property type="project" value="TreeGrafter"/>
</dbReference>
<dbReference type="SUPFAM" id="SSF56112">
    <property type="entry name" value="Protein kinase-like (PK-like)"/>
    <property type="match status" value="1"/>
</dbReference>
<dbReference type="Gene3D" id="3.30.200.20">
    <property type="entry name" value="Phosphorylase Kinase, domain 1"/>
    <property type="match status" value="1"/>
</dbReference>
<proteinExistence type="inferred from homology"/>
<organism evidence="5 7">
    <name type="scientific">Dracunculus medinensis</name>
    <name type="common">Guinea worm</name>
    <dbReference type="NCBI Taxonomy" id="318479"/>
    <lineage>
        <taxon>Eukaryota</taxon>
        <taxon>Metazoa</taxon>
        <taxon>Ecdysozoa</taxon>
        <taxon>Nematoda</taxon>
        <taxon>Chromadorea</taxon>
        <taxon>Rhabditida</taxon>
        <taxon>Spirurina</taxon>
        <taxon>Dracunculoidea</taxon>
        <taxon>Dracunculidae</taxon>
        <taxon>Dracunculus</taxon>
    </lineage>
</organism>
<dbReference type="Gene3D" id="3.90.1200.10">
    <property type="match status" value="1"/>
</dbReference>
<evidence type="ECO:0000313" key="4">
    <source>
        <dbReference type="EMBL" id="VDN56272.1"/>
    </source>
</evidence>
<evidence type="ECO:0000256" key="1">
    <source>
        <dbReference type="ARBA" id="ARBA00023209"/>
    </source>
</evidence>
<gene>
    <name evidence="4" type="ORF">DME_LOCUS6245</name>
</gene>
<reference evidence="7" key="1">
    <citation type="submission" date="2017-02" db="UniProtKB">
        <authorList>
            <consortium name="WormBaseParasite"/>
        </authorList>
    </citation>
    <scope>IDENTIFICATION</scope>
</reference>
<dbReference type="OrthoDB" id="3649325at2759"/>
<dbReference type="AlphaFoldDB" id="A0A0N4U4Z0"/>
<keyword evidence="6" id="KW-1185">Reference proteome</keyword>
<evidence type="ECO:0000313" key="6">
    <source>
        <dbReference type="Proteomes" id="UP000274756"/>
    </source>
</evidence>
<accession>A0A0N4U4Z0</accession>
<evidence type="ECO:0000256" key="3">
    <source>
        <dbReference type="ARBA" id="ARBA00038211"/>
    </source>
</evidence>
<dbReference type="Proteomes" id="UP000274756">
    <property type="component" value="Unassembled WGS sequence"/>
</dbReference>
<keyword evidence="1" id="KW-0594">Phospholipid biosynthesis</keyword>
<dbReference type="EMBL" id="UYYG01001155">
    <property type="protein sequence ID" value="VDN56272.1"/>
    <property type="molecule type" value="Genomic_DNA"/>
</dbReference>
<dbReference type="WBParaSite" id="DME_0000188501-mRNA-1">
    <property type="protein sequence ID" value="DME_0000188501-mRNA-1"/>
    <property type="gene ID" value="DME_0000188501"/>
</dbReference>